<sequence>MTSDDHASRPTPPRSVDRILLTEPAALIAATPHLLGFFPSQSLVMHVVNGDTLTVTMRMTLPEEPWQYRSTAQHVVDIVRSHHGTAAALLLVSASRTPTLASHLHAEFAAADIPVEIFGTPAISKGSEWFSYGPDQAHGEIPDPTTSPLALDSVLRGQVTYPSREALAATLAPDPDEALARRATLITAIQQASAADHDAVEPKYDTVRREIDRTADRTTPLSDEEITALAVALDDRRVRDRCLRFTTGRRALAAERLWTELTRQCPAPQRAEPALLLAMFAYIRGDGALAMIALDRALEARPDHTLAELVRRAVNRRIPPGELADIVDVSREWAF</sequence>
<dbReference type="AlphaFoldDB" id="A0A495X875"/>
<organism evidence="1 2">
    <name type="scientific">Saccharothrix variisporea</name>
    <dbReference type="NCBI Taxonomy" id="543527"/>
    <lineage>
        <taxon>Bacteria</taxon>
        <taxon>Bacillati</taxon>
        <taxon>Actinomycetota</taxon>
        <taxon>Actinomycetes</taxon>
        <taxon>Pseudonocardiales</taxon>
        <taxon>Pseudonocardiaceae</taxon>
        <taxon>Saccharothrix</taxon>
    </lineage>
</organism>
<comment type="caution">
    <text evidence="1">The sequence shown here is derived from an EMBL/GenBank/DDBJ whole genome shotgun (WGS) entry which is preliminary data.</text>
</comment>
<dbReference type="Proteomes" id="UP000272729">
    <property type="component" value="Unassembled WGS sequence"/>
</dbReference>
<name>A0A495X875_9PSEU</name>
<evidence type="ECO:0000313" key="1">
    <source>
        <dbReference type="EMBL" id="RKT69365.1"/>
    </source>
</evidence>
<dbReference type="InterPro" id="IPR025447">
    <property type="entry name" value="DUF4192"/>
</dbReference>
<dbReference type="OrthoDB" id="3264463at2"/>
<keyword evidence="2" id="KW-1185">Reference proteome</keyword>
<reference evidence="1 2" key="1">
    <citation type="submission" date="2018-10" db="EMBL/GenBank/DDBJ databases">
        <title>Sequencing the genomes of 1000 actinobacteria strains.</title>
        <authorList>
            <person name="Klenk H.-P."/>
        </authorList>
    </citation>
    <scope>NUCLEOTIDE SEQUENCE [LARGE SCALE GENOMIC DNA]</scope>
    <source>
        <strain evidence="1 2">DSM 43911</strain>
    </source>
</reference>
<evidence type="ECO:0000313" key="2">
    <source>
        <dbReference type="Proteomes" id="UP000272729"/>
    </source>
</evidence>
<proteinExistence type="predicted"/>
<dbReference type="Pfam" id="PF13830">
    <property type="entry name" value="DUF4192"/>
    <property type="match status" value="1"/>
</dbReference>
<accession>A0A495X875</accession>
<dbReference type="EMBL" id="RBXR01000001">
    <property type="protein sequence ID" value="RKT69365.1"/>
    <property type="molecule type" value="Genomic_DNA"/>
</dbReference>
<dbReference type="RefSeq" id="WP_121221067.1">
    <property type="nucleotide sequence ID" value="NZ_JBIUBA010000002.1"/>
</dbReference>
<gene>
    <name evidence="1" type="ORF">DFJ66_2585</name>
</gene>
<protein>
    <submittedName>
        <fullName evidence="1">Uncharacterized protein DUF4192</fullName>
    </submittedName>
</protein>